<comment type="caution">
    <text evidence="6">The sequence shown here is derived from an EMBL/GenBank/DDBJ whole genome shotgun (WGS) entry which is preliminary data.</text>
</comment>
<dbReference type="SUPFAM" id="SSF57716">
    <property type="entry name" value="Glucocorticoid receptor-like (DNA-binding domain)"/>
    <property type="match status" value="1"/>
</dbReference>
<dbReference type="EMBL" id="WJHE01000548">
    <property type="protein sequence ID" value="MST33294.1"/>
    <property type="molecule type" value="Genomic_DNA"/>
</dbReference>
<dbReference type="Pfam" id="PF01258">
    <property type="entry name" value="zf-dskA_traR"/>
    <property type="match status" value="1"/>
</dbReference>
<dbReference type="InterPro" id="IPR020458">
    <property type="entry name" value="Znf_DskA_TraR_CS"/>
</dbReference>
<protein>
    <submittedName>
        <fullName evidence="6">TraR/DksA family transcriptional regulator</fullName>
    </submittedName>
</protein>
<dbReference type="InterPro" id="IPR000962">
    <property type="entry name" value="Znf_DskA_TraR"/>
</dbReference>
<evidence type="ECO:0000256" key="2">
    <source>
        <dbReference type="ARBA" id="ARBA00022771"/>
    </source>
</evidence>
<keyword evidence="2" id="KW-0863">Zinc-finger</keyword>
<evidence type="ECO:0000256" key="3">
    <source>
        <dbReference type="ARBA" id="ARBA00022833"/>
    </source>
</evidence>
<keyword evidence="1" id="KW-0479">Metal-binding</keyword>
<gene>
    <name evidence="6" type="ORF">GHK86_11255</name>
</gene>
<proteinExistence type="predicted"/>
<evidence type="ECO:0000256" key="4">
    <source>
        <dbReference type="PROSITE-ProRule" id="PRU00510"/>
    </source>
</evidence>
<keyword evidence="3" id="KW-0862">Zinc</keyword>
<evidence type="ECO:0000313" key="7">
    <source>
        <dbReference type="Proteomes" id="UP000437736"/>
    </source>
</evidence>
<evidence type="ECO:0000313" key="6">
    <source>
        <dbReference type="EMBL" id="MST33294.1"/>
    </source>
</evidence>
<feature type="domain" description="Zinc finger DksA/TraR C4-type" evidence="5">
    <location>
        <begin position="73"/>
        <end position="105"/>
    </location>
</feature>
<name>A0ABW9QV35_9ACTN</name>
<sequence length="105" mass="10809">MDAERAATVARLAALHAEVEGIVESSRDANLDDECDPEGATVAFERQRVAALEAEARAHLAAIDAAEARLAGGAYGVCDDCGGPIGAERLEALPTTTRCVACAAR</sequence>
<feature type="non-terminal residue" evidence="6">
    <location>
        <position position="105"/>
    </location>
</feature>
<dbReference type="PROSITE" id="PS51128">
    <property type="entry name" value="ZF_DKSA_2"/>
    <property type="match status" value="1"/>
</dbReference>
<dbReference type="PROSITE" id="PS01102">
    <property type="entry name" value="ZF_DKSA_1"/>
    <property type="match status" value="1"/>
</dbReference>
<evidence type="ECO:0000259" key="5">
    <source>
        <dbReference type="Pfam" id="PF01258"/>
    </source>
</evidence>
<evidence type="ECO:0000256" key="1">
    <source>
        <dbReference type="ARBA" id="ARBA00022723"/>
    </source>
</evidence>
<accession>A0ABW9QV35</accession>
<keyword evidence="7" id="KW-1185">Reference proteome</keyword>
<organism evidence="6 7">
    <name type="scientific">Acidiferrimicrobium australe</name>
    <dbReference type="NCBI Taxonomy" id="2664430"/>
    <lineage>
        <taxon>Bacteria</taxon>
        <taxon>Bacillati</taxon>
        <taxon>Actinomycetota</taxon>
        <taxon>Acidimicrobiia</taxon>
        <taxon>Acidimicrobiales</taxon>
        <taxon>Acidimicrobiaceae</taxon>
        <taxon>Acidiferrimicrobium</taxon>
    </lineage>
</organism>
<reference evidence="6 7" key="1">
    <citation type="submission" date="2019-11" db="EMBL/GenBank/DDBJ databases">
        <title>Acidiferrimicrobium australis gen. nov., sp. nov., an acidophilic and obligately heterotrophic, member of the Actinobacteria that catalyses dissimilatory oxido- reduction of iron isolated from metal-rich acidic water in Chile.</title>
        <authorList>
            <person name="Gonzalez D."/>
            <person name="Huber K."/>
            <person name="Hedrich S."/>
            <person name="Rojas-Villalobos C."/>
            <person name="Quatrini R."/>
            <person name="Dinamarca M.A."/>
            <person name="Schwarz A."/>
            <person name="Canales C."/>
            <person name="Nancucheo I."/>
        </authorList>
    </citation>
    <scope>NUCLEOTIDE SEQUENCE [LARGE SCALE GENOMIC DNA]</scope>
    <source>
        <strain evidence="6 7">USS-CCA1</strain>
    </source>
</reference>
<feature type="zinc finger region" description="dksA C4-type" evidence="4">
    <location>
        <begin position="78"/>
        <end position="102"/>
    </location>
</feature>
<dbReference type="PANTHER" id="PTHR33823:SF2">
    <property type="entry name" value="RNA POLYMERASE-BINDING TRANSCRIPTION FACTOR DKSA"/>
    <property type="match status" value="1"/>
</dbReference>
<dbReference type="Proteomes" id="UP000437736">
    <property type="component" value="Unassembled WGS sequence"/>
</dbReference>
<dbReference type="Gene3D" id="1.20.120.910">
    <property type="entry name" value="DksA, coiled-coil domain"/>
    <property type="match status" value="1"/>
</dbReference>
<dbReference type="PANTHER" id="PTHR33823">
    <property type="entry name" value="RNA POLYMERASE-BINDING TRANSCRIPTION FACTOR DKSA-RELATED"/>
    <property type="match status" value="1"/>
</dbReference>